<evidence type="ECO:0000313" key="7">
    <source>
        <dbReference type="EMBL" id="EPE07788.1"/>
    </source>
</evidence>
<dbReference type="Proteomes" id="UP000016923">
    <property type="component" value="Unassembled WGS sequence"/>
</dbReference>
<dbReference type="GO" id="GO:0005739">
    <property type="term" value="C:mitochondrion"/>
    <property type="evidence" value="ECO:0007669"/>
    <property type="project" value="UniProtKB-SubCell"/>
</dbReference>
<keyword evidence="2 7" id="KW-0689">Ribosomal protein</keyword>
<dbReference type="EMBL" id="KE148150">
    <property type="protein sequence ID" value="EPE07788.1"/>
    <property type="molecule type" value="Genomic_DNA"/>
</dbReference>
<keyword evidence="5" id="KW-0175">Coiled coil</keyword>
<feature type="compositionally biased region" description="Polar residues" evidence="6">
    <location>
        <begin position="110"/>
        <end position="128"/>
    </location>
</feature>
<feature type="coiled-coil region" evidence="5">
    <location>
        <begin position="168"/>
        <end position="212"/>
    </location>
</feature>
<dbReference type="OMA" id="FWREMLP"/>
<evidence type="ECO:0000256" key="5">
    <source>
        <dbReference type="SAM" id="Coils"/>
    </source>
</evidence>
<keyword evidence="3" id="KW-0496">Mitochondrion</keyword>
<dbReference type="OrthoDB" id="1696305at2759"/>
<dbReference type="PANTHER" id="PTHR13274:SF2">
    <property type="entry name" value="SMALL RIBOSOMAL SUBUNIT PROTEIN MS25"/>
    <property type="match status" value="1"/>
</dbReference>
<dbReference type="AlphaFoldDB" id="S3CMQ2"/>
<evidence type="ECO:0000256" key="2">
    <source>
        <dbReference type="ARBA" id="ARBA00022980"/>
    </source>
</evidence>
<feature type="region of interest" description="Disordered" evidence="6">
    <location>
        <begin position="96"/>
        <end position="130"/>
    </location>
</feature>
<dbReference type="InterPro" id="IPR036249">
    <property type="entry name" value="Thioredoxin-like_sf"/>
</dbReference>
<evidence type="ECO:0000256" key="1">
    <source>
        <dbReference type="ARBA" id="ARBA00004173"/>
    </source>
</evidence>
<dbReference type="PANTHER" id="PTHR13274">
    <property type="entry name" value="MITOCHONDRIAL RIBOSOMAL PROTEIN S25"/>
    <property type="match status" value="1"/>
</dbReference>
<dbReference type="SUPFAM" id="SSF52833">
    <property type="entry name" value="Thioredoxin-like"/>
    <property type="match status" value="1"/>
</dbReference>
<organism evidence="7 8">
    <name type="scientific">Ophiostoma piceae (strain UAMH 11346)</name>
    <name type="common">Sap stain fungus</name>
    <dbReference type="NCBI Taxonomy" id="1262450"/>
    <lineage>
        <taxon>Eukaryota</taxon>
        <taxon>Fungi</taxon>
        <taxon>Dikarya</taxon>
        <taxon>Ascomycota</taxon>
        <taxon>Pezizomycotina</taxon>
        <taxon>Sordariomycetes</taxon>
        <taxon>Sordariomycetidae</taxon>
        <taxon>Ophiostomatales</taxon>
        <taxon>Ophiostomataceae</taxon>
        <taxon>Ophiostoma</taxon>
    </lineage>
</organism>
<evidence type="ECO:0000313" key="8">
    <source>
        <dbReference type="Proteomes" id="UP000016923"/>
    </source>
</evidence>
<dbReference type="InterPro" id="IPR040049">
    <property type="entry name" value="Ribosomal_mS25/mL61"/>
</dbReference>
<accession>S3CMQ2</accession>
<protein>
    <submittedName>
        <fullName evidence="7">50s ribosomal protein mrp49</fullName>
    </submittedName>
</protein>
<gene>
    <name evidence="7" type="ORF">F503_00510</name>
</gene>
<dbReference type="GO" id="GO:0003735">
    <property type="term" value="F:structural constituent of ribosome"/>
    <property type="evidence" value="ECO:0007669"/>
    <property type="project" value="InterPro"/>
</dbReference>
<dbReference type="eggNOG" id="ENOG502SDFJ">
    <property type="taxonomic scope" value="Eukaryota"/>
</dbReference>
<evidence type="ECO:0000256" key="4">
    <source>
        <dbReference type="ARBA" id="ARBA00023274"/>
    </source>
</evidence>
<proteinExistence type="predicted"/>
<evidence type="ECO:0000256" key="6">
    <source>
        <dbReference type="SAM" id="MobiDB-lite"/>
    </source>
</evidence>
<dbReference type="HOGENOM" id="CLU_094283_0_0_1"/>
<reference evidence="7 8" key="1">
    <citation type="journal article" date="2013" name="BMC Genomics">
        <title>The genome and transcriptome of the pine saprophyte Ophiostoma piceae, and a comparison with the bark beetle-associated pine pathogen Grosmannia clavigera.</title>
        <authorList>
            <person name="Haridas S."/>
            <person name="Wang Y."/>
            <person name="Lim L."/>
            <person name="Massoumi Alamouti S."/>
            <person name="Jackman S."/>
            <person name="Docking R."/>
            <person name="Robertson G."/>
            <person name="Birol I."/>
            <person name="Bohlmann J."/>
            <person name="Breuil C."/>
        </authorList>
    </citation>
    <scope>NUCLEOTIDE SEQUENCE [LARGE SCALE GENOMIC DNA]</scope>
    <source>
        <strain evidence="7 8">UAMH 11346</strain>
    </source>
</reference>
<dbReference type="STRING" id="1262450.S3CMQ2"/>
<name>S3CMQ2_OPHP1</name>
<keyword evidence="8" id="KW-1185">Reference proteome</keyword>
<dbReference type="VEuPathDB" id="FungiDB:F503_00510"/>
<keyword evidence="4" id="KW-0687">Ribonucleoprotein</keyword>
<dbReference type="GO" id="GO:0005840">
    <property type="term" value="C:ribosome"/>
    <property type="evidence" value="ECO:0007669"/>
    <property type="project" value="UniProtKB-KW"/>
</dbReference>
<evidence type="ECO:0000256" key="3">
    <source>
        <dbReference type="ARBA" id="ARBA00023128"/>
    </source>
</evidence>
<comment type="subcellular location">
    <subcellularLocation>
        <location evidence="1">Mitochondrion</location>
    </subcellularLocation>
</comment>
<dbReference type="GO" id="GO:1990904">
    <property type="term" value="C:ribonucleoprotein complex"/>
    <property type="evidence" value="ECO:0007669"/>
    <property type="project" value="UniProtKB-KW"/>
</dbReference>
<sequence length="221" mass="24531">MVGVGRRMNRLKTQLMNIRLGPGAALLPSDVTRIHMHFSKKGDGGHFGAKAFFLNCLPRLKYWNPSVPMIVNRLPDADKSVMTIFLRRGHLETQAAADVADASPAPPSRTQPLITPNNQPTSSFQGKSTVPEALPEERTVQIEMLRARSSDILKALLKETNAVPVKPTEQEEIELQEIRERKAKSEVDRALMAKKNAEKKREAAIMAQARQEAAAMKQATM</sequence>